<gene>
    <name evidence="1" type="ORF">PYW07_014212</name>
</gene>
<keyword evidence="2" id="KW-1185">Reference proteome</keyword>
<sequence length="269" mass="29774">MLFLKRSNLCLGKSMAVTASAPNLLEFVSAPFQHRITMGFTRVWDSSCPRVWDKWESDGTTWVIRDLPPEDDDEAIKILLENLCTYETLCSLSNVLDDPVSVQHMVEFGRAGLAQRVSLACYEEKDGNSKLVALNLCSVICEGDKDDDVIEGERWKNVLEASRLAQNKVDALKYLGIDKILCGHGLVVAREYRGAKLGSRILEARTALGLHNGIKGTFSVFTGPASQISAARAGFKTIATITLKELAEAGLNYPEDESRILKVMMKKFE</sequence>
<comment type="caution">
    <text evidence="1">The sequence shown here is derived from an EMBL/GenBank/DDBJ whole genome shotgun (WGS) entry which is preliminary data.</text>
</comment>
<accession>A0AAD8DZV3</accession>
<reference evidence="1" key="1">
    <citation type="submission" date="2023-03" db="EMBL/GenBank/DDBJ databases">
        <title>Chromosome-level genomes of two armyworms, Mythimna separata and Mythimna loreyi, provide insights into the biosynthesis and reception of sex pheromones.</title>
        <authorList>
            <person name="Zhao H."/>
        </authorList>
    </citation>
    <scope>NUCLEOTIDE SEQUENCE</scope>
    <source>
        <strain evidence="1">BeijingLab</strain>
        <tissue evidence="1">Pupa</tissue>
    </source>
</reference>
<dbReference type="Gene3D" id="3.40.630.30">
    <property type="match status" value="1"/>
</dbReference>
<dbReference type="PANTHER" id="PTHR20905:SF32">
    <property type="entry name" value="ARYLALKYLAMINE N-ACETYLTRANSFERASE-LIKE 7, ISOFORM A"/>
    <property type="match status" value="1"/>
</dbReference>
<evidence type="ECO:0000313" key="1">
    <source>
        <dbReference type="EMBL" id="KAJ8733661.1"/>
    </source>
</evidence>
<proteinExistence type="predicted"/>
<evidence type="ECO:0000313" key="2">
    <source>
        <dbReference type="Proteomes" id="UP001231518"/>
    </source>
</evidence>
<organism evidence="1 2">
    <name type="scientific">Mythimna separata</name>
    <name type="common">Oriental armyworm</name>
    <name type="synonym">Pseudaletia separata</name>
    <dbReference type="NCBI Taxonomy" id="271217"/>
    <lineage>
        <taxon>Eukaryota</taxon>
        <taxon>Metazoa</taxon>
        <taxon>Ecdysozoa</taxon>
        <taxon>Arthropoda</taxon>
        <taxon>Hexapoda</taxon>
        <taxon>Insecta</taxon>
        <taxon>Pterygota</taxon>
        <taxon>Neoptera</taxon>
        <taxon>Endopterygota</taxon>
        <taxon>Lepidoptera</taxon>
        <taxon>Glossata</taxon>
        <taxon>Ditrysia</taxon>
        <taxon>Noctuoidea</taxon>
        <taxon>Noctuidae</taxon>
        <taxon>Noctuinae</taxon>
        <taxon>Hadenini</taxon>
        <taxon>Mythimna</taxon>
    </lineage>
</organism>
<dbReference type="EMBL" id="JARGEI010000003">
    <property type="protein sequence ID" value="KAJ8733661.1"/>
    <property type="molecule type" value="Genomic_DNA"/>
</dbReference>
<dbReference type="GO" id="GO:0008080">
    <property type="term" value="F:N-acetyltransferase activity"/>
    <property type="evidence" value="ECO:0007669"/>
    <property type="project" value="TreeGrafter"/>
</dbReference>
<evidence type="ECO:0008006" key="3">
    <source>
        <dbReference type="Google" id="ProtNLM"/>
    </source>
</evidence>
<dbReference type="SUPFAM" id="SSF55729">
    <property type="entry name" value="Acyl-CoA N-acyltransferases (Nat)"/>
    <property type="match status" value="1"/>
</dbReference>
<protein>
    <recommendedName>
        <fullName evidence="3">N-acetyltransferase domain-containing protein</fullName>
    </recommendedName>
</protein>
<name>A0AAD8DZV3_MYTSE</name>
<dbReference type="AlphaFoldDB" id="A0AAD8DZV3"/>
<dbReference type="Proteomes" id="UP001231518">
    <property type="component" value="Chromosome 5"/>
</dbReference>
<dbReference type="InterPro" id="IPR016181">
    <property type="entry name" value="Acyl_CoA_acyltransferase"/>
</dbReference>
<dbReference type="PANTHER" id="PTHR20905">
    <property type="entry name" value="N-ACETYLTRANSFERASE-RELATED"/>
    <property type="match status" value="1"/>
</dbReference>